<sequence length="180" mass="20657">MGKTQSKPKSLNKEFTQLIMRGDIPKIVELVDKNPYFTQKPLNDNLWNALMLACQSNQLEVVKLLVDGYRVELDETNTDGCTALHICAFQNSRESNWIADYLCRKGADVSKKTDSGVTAKGIAIVNQNKELVTLLAYQEVHGPWATMPWHDRKKLLWVWKRTNFYRALSPNLIKEICLFL</sequence>
<protein>
    <recommendedName>
        <fullName evidence="4">Ankyrin repeat domain-containing protein</fullName>
    </recommendedName>
</protein>
<evidence type="ECO:0000313" key="2">
    <source>
        <dbReference type="EMBL" id="CAG9313480.1"/>
    </source>
</evidence>
<keyword evidence="3" id="KW-1185">Reference proteome</keyword>
<dbReference type="SMART" id="SM00248">
    <property type="entry name" value="ANK"/>
    <property type="match status" value="2"/>
</dbReference>
<keyword evidence="1" id="KW-0040">ANK repeat</keyword>
<dbReference type="Proteomes" id="UP001162131">
    <property type="component" value="Unassembled WGS sequence"/>
</dbReference>
<dbReference type="PANTHER" id="PTHR24118">
    <property type="entry name" value="POTE ANKYRIN DOMAIN"/>
    <property type="match status" value="1"/>
</dbReference>
<dbReference type="EMBL" id="CAJZBQ010000010">
    <property type="protein sequence ID" value="CAG9313480.1"/>
    <property type="molecule type" value="Genomic_DNA"/>
</dbReference>
<feature type="repeat" description="ANK" evidence="1">
    <location>
        <begin position="79"/>
        <end position="114"/>
    </location>
</feature>
<evidence type="ECO:0000256" key="1">
    <source>
        <dbReference type="PROSITE-ProRule" id="PRU00023"/>
    </source>
</evidence>
<reference evidence="2" key="1">
    <citation type="submission" date="2021-09" db="EMBL/GenBank/DDBJ databases">
        <authorList>
            <consortium name="AG Swart"/>
            <person name="Singh M."/>
            <person name="Singh A."/>
            <person name="Seah K."/>
            <person name="Emmerich C."/>
        </authorList>
    </citation>
    <scope>NUCLEOTIDE SEQUENCE</scope>
    <source>
        <strain evidence="2">ATCC30299</strain>
    </source>
</reference>
<name>A0AAU9INX0_9CILI</name>
<evidence type="ECO:0000313" key="3">
    <source>
        <dbReference type="Proteomes" id="UP001162131"/>
    </source>
</evidence>
<dbReference type="SUPFAM" id="SSF48403">
    <property type="entry name" value="Ankyrin repeat"/>
    <property type="match status" value="1"/>
</dbReference>
<dbReference type="Gene3D" id="1.25.40.20">
    <property type="entry name" value="Ankyrin repeat-containing domain"/>
    <property type="match status" value="1"/>
</dbReference>
<proteinExistence type="predicted"/>
<accession>A0AAU9INX0</accession>
<dbReference type="InterPro" id="IPR002110">
    <property type="entry name" value="Ankyrin_rpt"/>
</dbReference>
<dbReference type="Pfam" id="PF12796">
    <property type="entry name" value="Ank_2"/>
    <property type="match status" value="1"/>
</dbReference>
<organism evidence="2 3">
    <name type="scientific">Blepharisma stoltei</name>
    <dbReference type="NCBI Taxonomy" id="1481888"/>
    <lineage>
        <taxon>Eukaryota</taxon>
        <taxon>Sar</taxon>
        <taxon>Alveolata</taxon>
        <taxon>Ciliophora</taxon>
        <taxon>Postciliodesmatophora</taxon>
        <taxon>Heterotrichea</taxon>
        <taxon>Heterotrichida</taxon>
        <taxon>Blepharismidae</taxon>
        <taxon>Blepharisma</taxon>
    </lineage>
</organism>
<gene>
    <name evidence="2" type="ORF">BSTOLATCC_MIC8745</name>
</gene>
<dbReference type="AlphaFoldDB" id="A0AAU9INX0"/>
<comment type="caution">
    <text evidence="2">The sequence shown here is derived from an EMBL/GenBank/DDBJ whole genome shotgun (WGS) entry which is preliminary data.</text>
</comment>
<dbReference type="PANTHER" id="PTHR24118:SF99">
    <property type="entry name" value="POTE ANKYRIN DOMAIN FAMILY MEMBER 3C-RELATED"/>
    <property type="match status" value="1"/>
</dbReference>
<dbReference type="PROSITE" id="PS50088">
    <property type="entry name" value="ANK_REPEAT"/>
    <property type="match status" value="1"/>
</dbReference>
<evidence type="ECO:0008006" key="4">
    <source>
        <dbReference type="Google" id="ProtNLM"/>
    </source>
</evidence>
<dbReference type="InterPro" id="IPR036770">
    <property type="entry name" value="Ankyrin_rpt-contain_sf"/>
</dbReference>